<keyword evidence="4 5" id="KW-0472">Membrane</keyword>
<dbReference type="RefSeq" id="WP_188557126.1">
    <property type="nucleotide sequence ID" value="NZ_BMGS01000003.1"/>
</dbReference>
<dbReference type="PANTHER" id="PTHR11040:SF44">
    <property type="entry name" value="PROTEIN ZNTC-RELATED"/>
    <property type="match status" value="1"/>
</dbReference>
<evidence type="ECO:0000256" key="1">
    <source>
        <dbReference type="ARBA" id="ARBA00004141"/>
    </source>
</evidence>
<evidence type="ECO:0000256" key="5">
    <source>
        <dbReference type="SAM" id="Phobius"/>
    </source>
</evidence>
<dbReference type="InterPro" id="IPR003689">
    <property type="entry name" value="ZIP"/>
</dbReference>
<protein>
    <recommendedName>
        <fullName evidence="8">Zinc/iron permease</fullName>
    </recommendedName>
</protein>
<gene>
    <name evidence="6" type="ORF">GCM10011378_14240</name>
</gene>
<dbReference type="Proteomes" id="UP000601361">
    <property type="component" value="Unassembled WGS sequence"/>
</dbReference>
<reference evidence="7" key="1">
    <citation type="journal article" date="2019" name="Int. J. Syst. Evol. Microbiol.">
        <title>The Global Catalogue of Microorganisms (GCM) 10K type strain sequencing project: providing services to taxonomists for standard genome sequencing and annotation.</title>
        <authorList>
            <consortium name="The Broad Institute Genomics Platform"/>
            <consortium name="The Broad Institute Genome Sequencing Center for Infectious Disease"/>
            <person name="Wu L."/>
            <person name="Ma J."/>
        </authorList>
    </citation>
    <scope>NUCLEOTIDE SEQUENCE [LARGE SCALE GENOMIC DNA]</scope>
    <source>
        <strain evidence="7">CGMCC 1.12990</strain>
    </source>
</reference>
<sequence>MWFAVFALFLTVLGASWLTRLVPTARTTWMKPLLAFSGAYLFTLTVTHLLPEALQMQPGHRVGYFVLAGFFGQMLLEVFSQGVEHGHVHHHTEHAGRVPFLLLSSLVLHSFLEGSILVKTPAAGDVSQNFYAIVAGVALHHIPAAFALMAALLLRLGSFRRALPYLLLFAVAGPAGIIVSNFVVLEQLLTGGLYAALLGLVAGNFLHVSTTILFETSPDHSLNVRKLVATLAGLLLALLVDVG</sequence>
<proteinExistence type="predicted"/>
<feature type="transmembrane region" description="Helical" evidence="5">
    <location>
        <begin position="192"/>
        <end position="214"/>
    </location>
</feature>
<evidence type="ECO:0000256" key="4">
    <source>
        <dbReference type="ARBA" id="ARBA00023136"/>
    </source>
</evidence>
<dbReference type="Pfam" id="PF02535">
    <property type="entry name" value="Zip"/>
    <property type="match status" value="1"/>
</dbReference>
<comment type="caution">
    <text evidence="6">The sequence shown here is derived from an EMBL/GenBank/DDBJ whole genome shotgun (WGS) entry which is preliminary data.</text>
</comment>
<accession>A0ABQ1WN11</accession>
<keyword evidence="7" id="KW-1185">Reference proteome</keyword>
<evidence type="ECO:0000313" key="6">
    <source>
        <dbReference type="EMBL" id="GGG39098.1"/>
    </source>
</evidence>
<keyword evidence="3 5" id="KW-1133">Transmembrane helix</keyword>
<feature type="transmembrane region" description="Helical" evidence="5">
    <location>
        <begin position="62"/>
        <end position="80"/>
    </location>
</feature>
<dbReference type="PANTHER" id="PTHR11040">
    <property type="entry name" value="ZINC/IRON TRANSPORTER"/>
    <property type="match status" value="1"/>
</dbReference>
<evidence type="ECO:0000256" key="3">
    <source>
        <dbReference type="ARBA" id="ARBA00022989"/>
    </source>
</evidence>
<keyword evidence="2 5" id="KW-0812">Transmembrane</keyword>
<feature type="transmembrane region" description="Helical" evidence="5">
    <location>
        <begin position="165"/>
        <end position="185"/>
    </location>
</feature>
<name>A0ABQ1WN11_9BACT</name>
<feature type="transmembrane region" description="Helical" evidence="5">
    <location>
        <begin position="100"/>
        <end position="118"/>
    </location>
</feature>
<feature type="transmembrane region" description="Helical" evidence="5">
    <location>
        <begin position="130"/>
        <end position="153"/>
    </location>
</feature>
<dbReference type="EMBL" id="BMGS01000003">
    <property type="protein sequence ID" value="GGG39098.1"/>
    <property type="molecule type" value="Genomic_DNA"/>
</dbReference>
<evidence type="ECO:0000256" key="2">
    <source>
        <dbReference type="ARBA" id="ARBA00022692"/>
    </source>
</evidence>
<feature type="transmembrane region" description="Helical" evidence="5">
    <location>
        <begin position="31"/>
        <end position="50"/>
    </location>
</feature>
<evidence type="ECO:0008006" key="8">
    <source>
        <dbReference type="Google" id="ProtNLM"/>
    </source>
</evidence>
<evidence type="ECO:0000313" key="7">
    <source>
        <dbReference type="Proteomes" id="UP000601361"/>
    </source>
</evidence>
<organism evidence="6 7">
    <name type="scientific">Hymenobacter glacieicola</name>
    <dbReference type="NCBI Taxonomy" id="1562124"/>
    <lineage>
        <taxon>Bacteria</taxon>
        <taxon>Pseudomonadati</taxon>
        <taxon>Bacteroidota</taxon>
        <taxon>Cytophagia</taxon>
        <taxon>Cytophagales</taxon>
        <taxon>Hymenobacteraceae</taxon>
        <taxon>Hymenobacter</taxon>
    </lineage>
</organism>
<comment type="subcellular location">
    <subcellularLocation>
        <location evidence="1">Membrane</location>
        <topology evidence="1">Multi-pass membrane protein</topology>
    </subcellularLocation>
</comment>